<dbReference type="STRING" id="1513793.SAMN06296036_1129"/>
<evidence type="ECO:0000313" key="2">
    <source>
        <dbReference type="Proteomes" id="UP000192907"/>
    </source>
</evidence>
<dbReference type="AlphaFoldDB" id="A0A1Y6C1N2"/>
<dbReference type="RefSeq" id="WP_132320302.1">
    <property type="nucleotide sequence ID" value="NZ_FWZT01000012.1"/>
</dbReference>
<reference evidence="2" key="1">
    <citation type="submission" date="2017-04" db="EMBL/GenBank/DDBJ databases">
        <authorList>
            <person name="Varghese N."/>
            <person name="Submissions S."/>
        </authorList>
    </citation>
    <scope>NUCLEOTIDE SEQUENCE [LARGE SCALE GENOMIC DNA]</scope>
    <source>
        <strain evidence="2">RKEM611</strain>
    </source>
</reference>
<dbReference type="CDD" id="cd16441">
    <property type="entry name" value="beta_Kdo_transferase_KpsS"/>
    <property type="match status" value="1"/>
</dbReference>
<organism evidence="1 2">
    <name type="scientific">Pseudobacteriovorax antillogorgiicola</name>
    <dbReference type="NCBI Taxonomy" id="1513793"/>
    <lineage>
        <taxon>Bacteria</taxon>
        <taxon>Pseudomonadati</taxon>
        <taxon>Bdellovibrionota</taxon>
        <taxon>Oligoflexia</taxon>
        <taxon>Oligoflexales</taxon>
        <taxon>Pseudobacteriovoracaceae</taxon>
        <taxon>Pseudobacteriovorax</taxon>
    </lineage>
</organism>
<dbReference type="GO" id="GO:0015774">
    <property type="term" value="P:polysaccharide transport"/>
    <property type="evidence" value="ECO:0007669"/>
    <property type="project" value="InterPro"/>
</dbReference>
<gene>
    <name evidence="1" type="ORF">SAMN06296036_1129</name>
</gene>
<dbReference type="InterPro" id="IPR007833">
    <property type="entry name" value="Capsule_polysaccharide_synth"/>
</dbReference>
<keyword evidence="2" id="KW-1185">Reference proteome</keyword>
<name>A0A1Y6C1N2_9BACT</name>
<dbReference type="Proteomes" id="UP000192907">
    <property type="component" value="Unassembled WGS sequence"/>
</dbReference>
<protein>
    <submittedName>
        <fullName evidence="1">Capsular polysaccharide export protein</fullName>
    </submittedName>
</protein>
<dbReference type="OrthoDB" id="9794206at2"/>
<dbReference type="EMBL" id="FWZT01000012">
    <property type="protein sequence ID" value="SMF39476.1"/>
    <property type="molecule type" value="Genomic_DNA"/>
</dbReference>
<proteinExistence type="predicted"/>
<dbReference type="Pfam" id="PF05159">
    <property type="entry name" value="Capsule_synth"/>
    <property type="match status" value="1"/>
</dbReference>
<accession>A0A1Y6C1N2</accession>
<sequence>MNILLLQGPMGPFFQKFAKQLEADGHRVIKVNFNGGDIFYSRGLKSVSFRGQLDQLSWFLKQLIAQHHIDVVYGYGDCRDHHRVATKVCADQSVPVYYFEDGYLRPDYITCELGGVNDNSSLPRDPEFYRKQPKGPLPKTESIGFDFYQRILHAVAYYFFSFILRRQFAHYSHHRSFCGFYEARCWIKAWLLKHPQRWLSGRRLAGLQRKWGSRFYLMPLQIKDDSQIRFHSDFPDVASSIKVAVSSFAKHAPTDTALVIKHHPMDRGHSNYQHLIKQLVKEHKLGDRVVYIYDGPNPWLLRKCLGVVLINSTMGISALVHGKKVKALGRAIYDMPGLCFQGELSGFWAADFEPDRGLFERFRLYLVKQTQLNQNFYKPLDSIQVPGLSGIEPKKPRIPVVIQHVLSRKNHLSEEKSGVAIPQA</sequence>
<dbReference type="GO" id="GO:0000271">
    <property type="term" value="P:polysaccharide biosynthetic process"/>
    <property type="evidence" value="ECO:0007669"/>
    <property type="project" value="InterPro"/>
</dbReference>
<evidence type="ECO:0000313" key="1">
    <source>
        <dbReference type="EMBL" id="SMF39476.1"/>
    </source>
</evidence>